<sequence length="316" mass="32353">MARRAFAIQPLDILCPDTVLTGMPQRLSIALALLALGAIWGLTPAMAKLAMAQGMKPLGVATIAAVISAITLLLVCVRSRDMPRWTRPHWVHYVSGGFIGLACANLFAFTGLMRAPAGLFALLVPLSGLLSTVFFAMAGIERATPRIVAGTLLGVAGVALAMAPGAALPDPALLPWAALMVLTPVCYAASNLLSVKLAVPGSSPLAQAAGTLVGASGSVLLMALALGHLGPPPSLGIALLLLAQGVITAAAYLIYFRLLVSAGGMVTSQVSYLITLAGLIYGFLLFGEVPGWLTLPAAALIFSGLALVTLSKRQPA</sequence>
<dbReference type="EMBL" id="FOSQ01000001">
    <property type="protein sequence ID" value="SFK29465.1"/>
    <property type="molecule type" value="Genomic_DNA"/>
</dbReference>
<keyword evidence="3 6" id="KW-0812">Transmembrane</keyword>
<evidence type="ECO:0000256" key="6">
    <source>
        <dbReference type="SAM" id="Phobius"/>
    </source>
</evidence>
<evidence type="ECO:0000313" key="9">
    <source>
        <dbReference type="Proteomes" id="UP000199473"/>
    </source>
</evidence>
<evidence type="ECO:0000259" key="7">
    <source>
        <dbReference type="Pfam" id="PF00892"/>
    </source>
</evidence>
<comment type="subcellular location">
    <subcellularLocation>
        <location evidence="1">Membrane</location>
        <topology evidence="1">Multi-pass membrane protein</topology>
    </subcellularLocation>
</comment>
<reference evidence="8 9" key="1">
    <citation type="submission" date="2016-10" db="EMBL/GenBank/DDBJ databases">
        <authorList>
            <person name="de Groot N.N."/>
        </authorList>
    </citation>
    <scope>NUCLEOTIDE SEQUENCE [LARGE SCALE GENOMIC DNA]</scope>
    <source>
        <strain evidence="8 9">DSM 19981</strain>
    </source>
</reference>
<evidence type="ECO:0000256" key="4">
    <source>
        <dbReference type="ARBA" id="ARBA00022989"/>
    </source>
</evidence>
<gene>
    <name evidence="8" type="ORF">SAMN02745775_1011164</name>
</gene>
<evidence type="ECO:0000256" key="2">
    <source>
        <dbReference type="ARBA" id="ARBA00007362"/>
    </source>
</evidence>
<feature type="transmembrane region" description="Helical" evidence="6">
    <location>
        <begin position="173"/>
        <end position="193"/>
    </location>
</feature>
<name>A0A1I3YCD4_9PROT</name>
<dbReference type="SUPFAM" id="SSF103481">
    <property type="entry name" value="Multidrug resistance efflux transporter EmrE"/>
    <property type="match status" value="2"/>
</dbReference>
<comment type="similarity">
    <text evidence="2">Belongs to the EamA transporter family.</text>
</comment>
<feature type="domain" description="EamA" evidence="7">
    <location>
        <begin position="176"/>
        <end position="309"/>
    </location>
</feature>
<feature type="domain" description="EamA" evidence="7">
    <location>
        <begin position="29"/>
        <end position="161"/>
    </location>
</feature>
<dbReference type="InterPro" id="IPR000620">
    <property type="entry name" value="EamA_dom"/>
</dbReference>
<feature type="transmembrane region" description="Helical" evidence="6">
    <location>
        <begin position="90"/>
        <end position="113"/>
    </location>
</feature>
<dbReference type="Pfam" id="PF00892">
    <property type="entry name" value="EamA"/>
    <property type="match status" value="2"/>
</dbReference>
<feature type="transmembrane region" description="Helical" evidence="6">
    <location>
        <begin position="58"/>
        <end position="78"/>
    </location>
</feature>
<proteinExistence type="inferred from homology"/>
<feature type="transmembrane region" description="Helical" evidence="6">
    <location>
        <begin position="147"/>
        <end position="167"/>
    </location>
</feature>
<keyword evidence="4 6" id="KW-1133">Transmembrane helix</keyword>
<protein>
    <submittedName>
        <fullName evidence="8">EamA-like transporter family protein</fullName>
    </submittedName>
</protein>
<dbReference type="Proteomes" id="UP000199473">
    <property type="component" value="Unassembled WGS sequence"/>
</dbReference>
<feature type="transmembrane region" description="Helical" evidence="6">
    <location>
        <begin position="119"/>
        <end position="140"/>
    </location>
</feature>
<feature type="transmembrane region" description="Helical" evidence="6">
    <location>
        <begin position="205"/>
        <end position="229"/>
    </location>
</feature>
<accession>A0A1I3YCD4</accession>
<keyword evidence="5 6" id="KW-0472">Membrane</keyword>
<dbReference type="InterPro" id="IPR037185">
    <property type="entry name" value="EmrE-like"/>
</dbReference>
<evidence type="ECO:0000313" key="8">
    <source>
        <dbReference type="EMBL" id="SFK29465.1"/>
    </source>
</evidence>
<feature type="transmembrane region" description="Helical" evidence="6">
    <location>
        <begin position="27"/>
        <end position="46"/>
    </location>
</feature>
<organism evidence="8 9">
    <name type="scientific">Falsiroseomonas stagni DSM 19981</name>
    <dbReference type="NCBI Taxonomy" id="1123062"/>
    <lineage>
        <taxon>Bacteria</taxon>
        <taxon>Pseudomonadati</taxon>
        <taxon>Pseudomonadota</taxon>
        <taxon>Alphaproteobacteria</taxon>
        <taxon>Acetobacterales</taxon>
        <taxon>Roseomonadaceae</taxon>
        <taxon>Falsiroseomonas</taxon>
    </lineage>
</organism>
<feature type="transmembrane region" description="Helical" evidence="6">
    <location>
        <begin position="270"/>
        <end position="286"/>
    </location>
</feature>
<dbReference type="PANTHER" id="PTHR32322:SF2">
    <property type="entry name" value="EAMA DOMAIN-CONTAINING PROTEIN"/>
    <property type="match status" value="1"/>
</dbReference>
<feature type="transmembrane region" description="Helical" evidence="6">
    <location>
        <begin position="235"/>
        <end position="258"/>
    </location>
</feature>
<dbReference type="PANTHER" id="PTHR32322">
    <property type="entry name" value="INNER MEMBRANE TRANSPORTER"/>
    <property type="match status" value="1"/>
</dbReference>
<dbReference type="InterPro" id="IPR050638">
    <property type="entry name" value="AA-Vitamin_Transporters"/>
</dbReference>
<feature type="transmembrane region" description="Helical" evidence="6">
    <location>
        <begin position="292"/>
        <end position="310"/>
    </location>
</feature>
<dbReference type="GO" id="GO:0016020">
    <property type="term" value="C:membrane"/>
    <property type="evidence" value="ECO:0007669"/>
    <property type="project" value="UniProtKB-SubCell"/>
</dbReference>
<evidence type="ECO:0000256" key="5">
    <source>
        <dbReference type="ARBA" id="ARBA00023136"/>
    </source>
</evidence>
<evidence type="ECO:0000256" key="1">
    <source>
        <dbReference type="ARBA" id="ARBA00004141"/>
    </source>
</evidence>
<evidence type="ECO:0000256" key="3">
    <source>
        <dbReference type="ARBA" id="ARBA00022692"/>
    </source>
</evidence>
<dbReference type="STRING" id="1123062.SAMN02745775_1011164"/>
<keyword evidence="9" id="KW-1185">Reference proteome</keyword>
<dbReference type="AlphaFoldDB" id="A0A1I3YCD4"/>